<dbReference type="Proteomes" id="UP000001072">
    <property type="component" value="Unassembled WGS sequence"/>
</dbReference>
<accession>F4R9A0</accession>
<dbReference type="GeneID" id="18921761"/>
<proteinExistence type="predicted"/>
<organism evidence="2">
    <name type="scientific">Melampsora larici-populina (strain 98AG31 / pathotype 3-4-7)</name>
    <name type="common">Poplar leaf rust fungus</name>
    <dbReference type="NCBI Taxonomy" id="747676"/>
    <lineage>
        <taxon>Eukaryota</taxon>
        <taxon>Fungi</taxon>
        <taxon>Dikarya</taxon>
        <taxon>Basidiomycota</taxon>
        <taxon>Pucciniomycotina</taxon>
        <taxon>Pucciniomycetes</taxon>
        <taxon>Pucciniales</taxon>
        <taxon>Melampsoraceae</taxon>
        <taxon>Melampsora</taxon>
    </lineage>
</organism>
<evidence type="ECO:0000313" key="1">
    <source>
        <dbReference type="EMBL" id="EGG10949.1"/>
    </source>
</evidence>
<gene>
    <name evidence="1" type="ORF">MELLADRAFT_102755</name>
</gene>
<dbReference type="RefSeq" id="XP_007405551.1">
    <property type="nucleotide sequence ID" value="XM_007405489.1"/>
</dbReference>
<evidence type="ECO:0000313" key="2">
    <source>
        <dbReference type="Proteomes" id="UP000001072"/>
    </source>
</evidence>
<dbReference type="KEGG" id="mlr:MELLADRAFT_102755"/>
<dbReference type="InParanoid" id="F4R9A0"/>
<reference evidence="2" key="1">
    <citation type="journal article" date="2011" name="Proc. Natl. Acad. Sci. U.S.A.">
        <title>Obligate biotrophy features unraveled by the genomic analysis of rust fungi.</title>
        <authorList>
            <person name="Duplessis S."/>
            <person name="Cuomo C.A."/>
            <person name="Lin Y.-C."/>
            <person name="Aerts A."/>
            <person name="Tisserant E."/>
            <person name="Veneault-Fourrey C."/>
            <person name="Joly D.L."/>
            <person name="Hacquard S."/>
            <person name="Amselem J."/>
            <person name="Cantarel B.L."/>
            <person name="Chiu R."/>
            <person name="Coutinho P.M."/>
            <person name="Feau N."/>
            <person name="Field M."/>
            <person name="Frey P."/>
            <person name="Gelhaye E."/>
            <person name="Goldberg J."/>
            <person name="Grabherr M.G."/>
            <person name="Kodira C.D."/>
            <person name="Kohler A."/>
            <person name="Kuees U."/>
            <person name="Lindquist E.A."/>
            <person name="Lucas S.M."/>
            <person name="Mago R."/>
            <person name="Mauceli E."/>
            <person name="Morin E."/>
            <person name="Murat C."/>
            <person name="Pangilinan J.L."/>
            <person name="Park R."/>
            <person name="Pearson M."/>
            <person name="Quesneville H."/>
            <person name="Rouhier N."/>
            <person name="Sakthikumar S."/>
            <person name="Salamov A.A."/>
            <person name="Schmutz J."/>
            <person name="Selles B."/>
            <person name="Shapiro H."/>
            <person name="Tanguay P."/>
            <person name="Tuskan G.A."/>
            <person name="Henrissat B."/>
            <person name="Van de Peer Y."/>
            <person name="Rouze P."/>
            <person name="Ellis J.G."/>
            <person name="Dodds P.N."/>
            <person name="Schein J.E."/>
            <person name="Zhong S."/>
            <person name="Hamelin R.C."/>
            <person name="Grigoriev I.V."/>
            <person name="Szabo L.J."/>
            <person name="Martin F."/>
        </authorList>
    </citation>
    <scope>NUCLEOTIDE SEQUENCE [LARGE SCALE GENOMIC DNA]</scope>
    <source>
        <strain evidence="2">98AG31 / pathotype 3-4-7</strain>
    </source>
</reference>
<keyword evidence="2" id="KW-1185">Reference proteome</keyword>
<sequence>MRSIIPVLVCICVQHGAIINGLPNHSYDRLVSPSLQRRMHDLETIKEATPALEYETHRSENPGNGRFPVDEIEEIEPALKAKEPWEPLAGRVIDGKDIKKNKAKKISQDDSFRVTDPDSSLTPLEIQYGKEWEKKKFDVNQMLRLHDRLQLPSDGVSSINFPPTRLIKDSNDIEDSKTNFKLEPLLDDGIDSKTGEPKKFTKDQLKWYLKHFKVTKHNDFEKEEFQLNLKHYIGQTWNPNELKSVEGEGKPKWILEKYVKEWKKLNLDETKMMNLGGLLGIHFDLDHVELISKESAFYLRGFLRKSESSKEMLNWYKEAILPSLSTLSQKILNINLKYSEKEPWWSRVNSNTWQWYDRETFSGDQLFQLSIVQIGEILRLGERNLEPTIEEIKTMKSDLLGIFKRVPYMIVEPSTRETHGYPTIIADELDAITHRIIGESLFSERMQSIGLTNEEKLTFSNKFFDSHVTDQELMSPVIDSLEIQWLIHGWSPTDAYEVTSNLRKLLAKSNISLLKNLKKSSKLLNSISPESWIKNGKLSTQSFDLLEFYSKLLNKPEIMKKLFGKELSLWLRELEVRIVLLVILLIYKTCITSIRY</sequence>
<name>F4R9A0_MELLP</name>
<protein>
    <submittedName>
        <fullName evidence="1">Uncharacterized protein</fullName>
    </submittedName>
</protein>
<dbReference type="AlphaFoldDB" id="F4R9A0"/>
<dbReference type="EMBL" id="GL883093">
    <property type="protein sequence ID" value="EGG10949.1"/>
    <property type="molecule type" value="Genomic_DNA"/>
</dbReference>
<dbReference type="OrthoDB" id="10672310at2759"/>
<dbReference type="HOGENOM" id="CLU_457884_0_0_1"/>
<dbReference type="VEuPathDB" id="FungiDB:MELLADRAFT_102755"/>